<sequence>MTVTMDAAELTHFLGREFPQVAQDFVIEEVGARRIRVRLAVGERHLRPGGTVSGPSIFALADVAVYLALLAMIGPEALAVTTNCSIDFMRKPAANTDLIAECRLLKVGRVLAVGEVLIFSDGAEAPVARASLTYSIPPQRDDEKS</sequence>
<protein>
    <submittedName>
        <fullName evidence="3">PaaI family thioesterase</fullName>
        <ecNumber evidence="3">3.1.2.-</ecNumber>
    </submittedName>
</protein>
<dbReference type="InterPro" id="IPR006683">
    <property type="entry name" value="Thioestr_dom"/>
</dbReference>
<dbReference type="InterPro" id="IPR003736">
    <property type="entry name" value="PAAI_dom"/>
</dbReference>
<dbReference type="RefSeq" id="WP_377070061.1">
    <property type="nucleotide sequence ID" value="NZ_JBHMEC010000017.1"/>
</dbReference>
<evidence type="ECO:0000259" key="2">
    <source>
        <dbReference type="Pfam" id="PF03061"/>
    </source>
</evidence>
<dbReference type="CDD" id="cd03443">
    <property type="entry name" value="PaaI_thioesterase"/>
    <property type="match status" value="1"/>
</dbReference>
<dbReference type="Pfam" id="PF03061">
    <property type="entry name" value="4HBT"/>
    <property type="match status" value="1"/>
</dbReference>
<reference evidence="3 4" key="1">
    <citation type="submission" date="2024-09" db="EMBL/GenBank/DDBJ databases">
        <authorList>
            <person name="Sun Q."/>
            <person name="Mori K."/>
        </authorList>
    </citation>
    <scope>NUCLEOTIDE SEQUENCE [LARGE SCALE GENOMIC DNA]</scope>
    <source>
        <strain evidence="3 4">CECT 9424</strain>
    </source>
</reference>
<dbReference type="Proteomes" id="UP001589670">
    <property type="component" value="Unassembled WGS sequence"/>
</dbReference>
<evidence type="ECO:0000313" key="3">
    <source>
        <dbReference type="EMBL" id="MFB9150525.1"/>
    </source>
</evidence>
<dbReference type="NCBIfam" id="TIGR00369">
    <property type="entry name" value="unchar_dom_1"/>
    <property type="match status" value="1"/>
</dbReference>
<proteinExistence type="predicted"/>
<dbReference type="EC" id="3.1.2.-" evidence="3"/>
<dbReference type="InterPro" id="IPR029069">
    <property type="entry name" value="HotDog_dom_sf"/>
</dbReference>
<name>A0ABV5I1F8_9RHOB</name>
<dbReference type="SUPFAM" id="SSF54637">
    <property type="entry name" value="Thioesterase/thiol ester dehydrase-isomerase"/>
    <property type="match status" value="1"/>
</dbReference>
<dbReference type="GO" id="GO:0016787">
    <property type="term" value="F:hydrolase activity"/>
    <property type="evidence" value="ECO:0007669"/>
    <property type="project" value="UniProtKB-KW"/>
</dbReference>
<organism evidence="3 4">
    <name type="scientific">Roseovarius ramblicola</name>
    <dbReference type="NCBI Taxonomy" id="2022336"/>
    <lineage>
        <taxon>Bacteria</taxon>
        <taxon>Pseudomonadati</taxon>
        <taxon>Pseudomonadota</taxon>
        <taxon>Alphaproteobacteria</taxon>
        <taxon>Rhodobacterales</taxon>
        <taxon>Roseobacteraceae</taxon>
        <taxon>Roseovarius</taxon>
    </lineage>
</organism>
<keyword evidence="4" id="KW-1185">Reference proteome</keyword>
<accession>A0ABV5I1F8</accession>
<feature type="domain" description="Thioesterase" evidence="2">
    <location>
        <begin position="49"/>
        <end position="122"/>
    </location>
</feature>
<evidence type="ECO:0000256" key="1">
    <source>
        <dbReference type="ARBA" id="ARBA00022801"/>
    </source>
</evidence>
<dbReference type="EMBL" id="JBHMEC010000017">
    <property type="protein sequence ID" value="MFB9150525.1"/>
    <property type="molecule type" value="Genomic_DNA"/>
</dbReference>
<keyword evidence="1 3" id="KW-0378">Hydrolase</keyword>
<evidence type="ECO:0000313" key="4">
    <source>
        <dbReference type="Proteomes" id="UP001589670"/>
    </source>
</evidence>
<comment type="caution">
    <text evidence="3">The sequence shown here is derived from an EMBL/GenBank/DDBJ whole genome shotgun (WGS) entry which is preliminary data.</text>
</comment>
<dbReference type="Gene3D" id="3.10.129.10">
    <property type="entry name" value="Hotdog Thioesterase"/>
    <property type="match status" value="1"/>
</dbReference>
<gene>
    <name evidence="3" type="ORF">ACFFU4_12280</name>
</gene>